<evidence type="ECO:0000256" key="3">
    <source>
        <dbReference type="ARBA" id="ARBA00022577"/>
    </source>
</evidence>
<dbReference type="GO" id="GO:0031640">
    <property type="term" value="P:killing of cells of another organism"/>
    <property type="evidence" value="ECO:0007669"/>
    <property type="project" value="UniProtKB-KW"/>
</dbReference>
<evidence type="ECO:0000256" key="2">
    <source>
        <dbReference type="ARBA" id="ARBA00022529"/>
    </source>
</evidence>
<comment type="similarity">
    <text evidence="1">Belongs to the DEFL family.</text>
</comment>
<evidence type="ECO:0000256" key="5">
    <source>
        <dbReference type="ARBA" id="ARBA00023157"/>
    </source>
</evidence>
<sequence>MVMMGEAKSCQKVYHVPKNACDNRECAIDCRGTYGAASSGRCGGQNKPDDICVCTYPC</sequence>
<keyword evidence="3" id="KW-0295">Fungicide</keyword>
<reference evidence="6 7" key="1">
    <citation type="submission" date="2019-06" db="EMBL/GenBank/DDBJ databases">
        <title>A chromosomal-level reference genome of Carpinus fangiana (Coryloideae, Betulaceae).</title>
        <authorList>
            <person name="Yang X."/>
            <person name="Wang Z."/>
            <person name="Zhang L."/>
            <person name="Hao G."/>
            <person name="Liu J."/>
            <person name="Yang Y."/>
        </authorList>
    </citation>
    <scope>NUCLEOTIDE SEQUENCE [LARGE SCALE GENOMIC DNA]</scope>
    <source>
        <strain evidence="6">Cfa_2016G</strain>
        <tissue evidence="6">Leaf</tissue>
    </source>
</reference>
<keyword evidence="4" id="KW-0611">Plant defense</keyword>
<evidence type="ECO:0000313" key="6">
    <source>
        <dbReference type="EMBL" id="KAE8010002.1"/>
    </source>
</evidence>
<evidence type="ECO:0000256" key="1">
    <source>
        <dbReference type="ARBA" id="ARBA00006722"/>
    </source>
</evidence>
<evidence type="ECO:0008006" key="8">
    <source>
        <dbReference type="Google" id="ProtNLM"/>
    </source>
</evidence>
<dbReference type="GO" id="GO:0050832">
    <property type="term" value="P:defense response to fungus"/>
    <property type="evidence" value="ECO:0007669"/>
    <property type="project" value="UniProtKB-KW"/>
</dbReference>
<protein>
    <recommendedName>
        <fullName evidence="8">Knottin scorpion toxin-like domain-containing protein</fullName>
    </recommendedName>
</protein>
<evidence type="ECO:0000313" key="7">
    <source>
        <dbReference type="Proteomes" id="UP000327013"/>
    </source>
</evidence>
<accession>A0A5N6QVN8</accession>
<dbReference type="AlphaFoldDB" id="A0A5N6QVN8"/>
<name>A0A5N6QVN8_9ROSI</name>
<keyword evidence="5" id="KW-1015">Disulfide bond</keyword>
<evidence type="ECO:0000256" key="4">
    <source>
        <dbReference type="ARBA" id="ARBA00022821"/>
    </source>
</evidence>
<dbReference type="InterPro" id="IPR010851">
    <property type="entry name" value="DEFL"/>
</dbReference>
<keyword evidence="7" id="KW-1185">Reference proteome</keyword>
<dbReference type="Pfam" id="PF07333">
    <property type="entry name" value="SLR1-BP"/>
    <property type="match status" value="1"/>
</dbReference>
<proteinExistence type="inferred from homology"/>
<dbReference type="OrthoDB" id="960946at2759"/>
<gene>
    <name evidence="6" type="ORF">FH972_006400</name>
</gene>
<dbReference type="Proteomes" id="UP000327013">
    <property type="component" value="Chromosome 2"/>
</dbReference>
<dbReference type="EMBL" id="CM017322">
    <property type="protein sequence ID" value="KAE8010002.1"/>
    <property type="molecule type" value="Genomic_DNA"/>
</dbReference>
<organism evidence="6 7">
    <name type="scientific">Carpinus fangiana</name>
    <dbReference type="NCBI Taxonomy" id="176857"/>
    <lineage>
        <taxon>Eukaryota</taxon>
        <taxon>Viridiplantae</taxon>
        <taxon>Streptophyta</taxon>
        <taxon>Embryophyta</taxon>
        <taxon>Tracheophyta</taxon>
        <taxon>Spermatophyta</taxon>
        <taxon>Magnoliopsida</taxon>
        <taxon>eudicotyledons</taxon>
        <taxon>Gunneridae</taxon>
        <taxon>Pentapetalae</taxon>
        <taxon>rosids</taxon>
        <taxon>fabids</taxon>
        <taxon>Fagales</taxon>
        <taxon>Betulaceae</taxon>
        <taxon>Carpinus</taxon>
    </lineage>
</organism>
<keyword evidence="2" id="KW-0929">Antimicrobial</keyword>